<dbReference type="Proteomes" id="UP000003980">
    <property type="component" value="Unassembled WGS sequence"/>
</dbReference>
<dbReference type="PANTHER" id="PTHR33930">
    <property type="entry name" value="ALKYL HYDROPEROXIDE REDUCTASE AHPD"/>
    <property type="match status" value="1"/>
</dbReference>
<organism evidence="2 3">
    <name type="scientific">Metallosphaera yellowstonensis MK1</name>
    <dbReference type="NCBI Taxonomy" id="671065"/>
    <lineage>
        <taxon>Archaea</taxon>
        <taxon>Thermoproteota</taxon>
        <taxon>Thermoprotei</taxon>
        <taxon>Sulfolobales</taxon>
        <taxon>Sulfolobaceae</taxon>
        <taxon>Metallosphaera</taxon>
    </lineage>
</organism>
<evidence type="ECO:0000259" key="1">
    <source>
        <dbReference type="Pfam" id="PF02627"/>
    </source>
</evidence>
<dbReference type="InterPro" id="IPR003779">
    <property type="entry name" value="CMD-like"/>
</dbReference>
<dbReference type="SUPFAM" id="SSF69118">
    <property type="entry name" value="AhpD-like"/>
    <property type="match status" value="1"/>
</dbReference>
<dbReference type="eggNOG" id="arCOG02148">
    <property type="taxonomic scope" value="Archaea"/>
</dbReference>
<dbReference type="AlphaFoldDB" id="H2C1Z1"/>
<sequence>MAKDPEELLREAARVRGFVEDFHIFLAERDPEFLDRWNGIWDHVLQKSILDDKTKALIRVGVSSALRIEKGTENAIDAAIRAGATIEEITNAVEIAFIYGGAPSLMLGLNILKKKVDKITKK</sequence>
<reference evidence="2 3" key="1">
    <citation type="submission" date="2012-01" db="EMBL/GenBank/DDBJ databases">
        <title>Improved High-Quality Draft sequence of Metallosphaera yellowstonensis MK1.</title>
        <authorList>
            <consortium name="US DOE Joint Genome Institute"/>
            <person name="Lucas S."/>
            <person name="Han J."/>
            <person name="Cheng J.-F."/>
            <person name="Goodwin L."/>
            <person name="Pitluck S."/>
            <person name="Peters L."/>
            <person name="Teshima H."/>
            <person name="Detter J.C."/>
            <person name="Han C."/>
            <person name="Tapia R."/>
            <person name="Land M."/>
            <person name="Hauser L."/>
            <person name="Kyrpides N."/>
            <person name="Kozubal M."/>
            <person name="Macur R.E."/>
            <person name="Jay Z."/>
            <person name="Inskeep W."/>
            <person name="Woyke T."/>
        </authorList>
    </citation>
    <scope>NUCLEOTIDE SEQUENCE [LARGE SCALE GENOMIC DNA]</scope>
    <source>
        <strain evidence="2 3">MK1</strain>
    </source>
</reference>
<evidence type="ECO:0000313" key="2">
    <source>
        <dbReference type="EMBL" id="EHP70262.1"/>
    </source>
</evidence>
<feature type="domain" description="Carboxymuconolactone decarboxylase-like" evidence="1">
    <location>
        <begin position="31"/>
        <end position="113"/>
    </location>
</feature>
<dbReference type="STRING" id="671065.MetMK1DRAFT_00007640"/>
<evidence type="ECO:0000313" key="3">
    <source>
        <dbReference type="Proteomes" id="UP000003980"/>
    </source>
</evidence>
<name>H2C1Z1_9CREN</name>
<dbReference type="OrthoDB" id="111898at2157"/>
<dbReference type="RefSeq" id="WP_009070844.1">
    <property type="nucleotide sequence ID" value="NZ_JH597761.1"/>
</dbReference>
<dbReference type="PANTHER" id="PTHR33930:SF2">
    <property type="entry name" value="BLR3452 PROTEIN"/>
    <property type="match status" value="1"/>
</dbReference>
<accession>H2C1Z1</accession>
<dbReference type="Gene3D" id="1.20.1290.10">
    <property type="entry name" value="AhpD-like"/>
    <property type="match status" value="1"/>
</dbReference>
<protein>
    <submittedName>
        <fullName evidence="2">Uncharacterized protein, gamma-carboxymuconolactone decarboxylase subunit like protein</fullName>
    </submittedName>
</protein>
<proteinExistence type="predicted"/>
<dbReference type="EMBL" id="JH597761">
    <property type="protein sequence ID" value="EHP70262.1"/>
    <property type="molecule type" value="Genomic_DNA"/>
</dbReference>
<gene>
    <name evidence="2" type="ORF">MetMK1DRAFT_00007640</name>
</gene>
<keyword evidence="3" id="KW-1185">Reference proteome</keyword>
<dbReference type="Pfam" id="PF02627">
    <property type="entry name" value="CMD"/>
    <property type="match status" value="1"/>
</dbReference>
<dbReference type="HOGENOM" id="CLU_2021552_0_0_2"/>
<dbReference type="GO" id="GO:0051920">
    <property type="term" value="F:peroxiredoxin activity"/>
    <property type="evidence" value="ECO:0007669"/>
    <property type="project" value="InterPro"/>
</dbReference>
<dbReference type="InterPro" id="IPR029032">
    <property type="entry name" value="AhpD-like"/>
</dbReference>